<evidence type="ECO:0000313" key="4">
    <source>
        <dbReference type="Proteomes" id="UP000070620"/>
    </source>
</evidence>
<dbReference type="Pfam" id="PF05448">
    <property type="entry name" value="AXE1"/>
    <property type="match status" value="1"/>
</dbReference>
<dbReference type="GO" id="GO:0052689">
    <property type="term" value="F:carboxylic ester hydrolase activity"/>
    <property type="evidence" value="ECO:0007669"/>
    <property type="project" value="TreeGrafter"/>
</dbReference>
<feature type="active site" description="Nucleophile" evidence="1">
    <location>
        <position position="185"/>
    </location>
</feature>
<dbReference type="Gene3D" id="3.40.50.1820">
    <property type="entry name" value="alpha/beta hydrolase"/>
    <property type="match status" value="1"/>
</dbReference>
<dbReference type="Proteomes" id="UP000070620">
    <property type="component" value="Unassembled WGS sequence"/>
</dbReference>
<dbReference type="InterPro" id="IPR039069">
    <property type="entry name" value="CE7"/>
</dbReference>
<dbReference type="PANTHER" id="PTHR40111:SF1">
    <property type="entry name" value="CEPHALOSPORIN-C DEACETYLASE"/>
    <property type="match status" value="1"/>
</dbReference>
<proteinExistence type="predicted"/>
<dbReference type="SUPFAM" id="SSF53474">
    <property type="entry name" value="alpha/beta-Hydrolases"/>
    <property type="match status" value="1"/>
</dbReference>
<dbReference type="OrthoDB" id="9770528at2"/>
<feature type="active site" description="Charge relay system" evidence="1">
    <location>
        <position position="271"/>
    </location>
</feature>
<organism evidence="3 4">
    <name type="scientific">Micromonospora rosaria</name>
    <dbReference type="NCBI Taxonomy" id="47874"/>
    <lineage>
        <taxon>Bacteria</taxon>
        <taxon>Bacillati</taxon>
        <taxon>Actinomycetota</taxon>
        <taxon>Actinomycetes</taxon>
        <taxon>Micromonosporales</taxon>
        <taxon>Micromonosporaceae</taxon>
        <taxon>Micromonospora</taxon>
    </lineage>
</organism>
<dbReference type="InterPro" id="IPR029058">
    <property type="entry name" value="AB_hydrolase_fold"/>
</dbReference>
<dbReference type="InterPro" id="IPR008391">
    <property type="entry name" value="AXE1_dom"/>
</dbReference>
<evidence type="ECO:0000256" key="1">
    <source>
        <dbReference type="PIRSR" id="PIRSR639069-1"/>
    </source>
</evidence>
<dbReference type="AlphaFoldDB" id="A0A136PJB2"/>
<sequence length="323" mass="34795">MLTDLPVEQLATYRSSQTLPEDFADFWAGTLAEAASHDVDVRLREVPTGLTTVVTYDVTFRGYAGQDIRAWLRVPAGASGPLPTVVQYVAHGGGRGHALASLLWASAGFAHFQMDTRGQGSGWSIGETPDPAVAPPAVPGVITRGIGDPADYYYRRFLTDAVRAVDAARALDVVDPDRVAVFGVSQGGGAAIAVAGLRTDVAAVVSLVPFLCDFPRATRITDGYPYREIADYLRVHRDDVARVHRTLSYFDAVNFARRATAPALFSVALMDATCPPSTVYAAYHEYQGPREMIVWEYNGHEGGGIDDEARALAFLRARLGHPG</sequence>
<accession>A0A136PJB2</accession>
<dbReference type="EMBL" id="LRQV01000186">
    <property type="protein sequence ID" value="KXK58488.1"/>
    <property type="molecule type" value="Genomic_DNA"/>
</dbReference>
<feature type="active site" description="Charge relay system" evidence="1">
    <location>
        <position position="300"/>
    </location>
</feature>
<name>A0A136PJB2_9ACTN</name>
<evidence type="ECO:0000313" key="3">
    <source>
        <dbReference type="EMBL" id="KXK58488.1"/>
    </source>
</evidence>
<keyword evidence="4" id="KW-1185">Reference proteome</keyword>
<feature type="domain" description="Acetyl xylan esterase" evidence="2">
    <location>
        <begin position="2"/>
        <end position="315"/>
    </location>
</feature>
<dbReference type="GO" id="GO:0005976">
    <property type="term" value="P:polysaccharide metabolic process"/>
    <property type="evidence" value="ECO:0007669"/>
    <property type="project" value="TreeGrafter"/>
</dbReference>
<protein>
    <submittedName>
        <fullName evidence="3">Acetylesterase</fullName>
    </submittedName>
</protein>
<comment type="caution">
    <text evidence="3">The sequence shown here is derived from an EMBL/GenBank/DDBJ whole genome shotgun (WGS) entry which is preliminary data.</text>
</comment>
<dbReference type="RefSeq" id="WP_067373230.1">
    <property type="nucleotide sequence ID" value="NZ_JBIUBN010000002.1"/>
</dbReference>
<evidence type="ECO:0000259" key="2">
    <source>
        <dbReference type="Pfam" id="PF05448"/>
    </source>
</evidence>
<reference evidence="3 4" key="1">
    <citation type="submission" date="2016-01" db="EMBL/GenBank/DDBJ databases">
        <title>Whole genome sequence and analysis of Micromonospora rosaria DSM 803, which can produce antibacterial substance rosamicin.</title>
        <authorList>
            <person name="Yang H."/>
            <person name="He X."/>
            <person name="Zhu D."/>
        </authorList>
    </citation>
    <scope>NUCLEOTIDE SEQUENCE [LARGE SCALE GENOMIC DNA]</scope>
    <source>
        <strain evidence="3 4">DSM 803</strain>
    </source>
</reference>
<gene>
    <name evidence="3" type="ORF">AWW66_29465</name>
</gene>
<dbReference type="PANTHER" id="PTHR40111">
    <property type="entry name" value="CEPHALOSPORIN-C DEACETYLASE"/>
    <property type="match status" value="1"/>
</dbReference>